<name>A0AAE3IBN8_9EURY</name>
<protein>
    <submittedName>
        <fullName evidence="2">Uncharacterized protein</fullName>
    </submittedName>
</protein>
<evidence type="ECO:0000313" key="4">
    <source>
        <dbReference type="Proteomes" id="UP001209746"/>
    </source>
</evidence>
<evidence type="ECO:0000313" key="3">
    <source>
        <dbReference type="Proteomes" id="UP001208186"/>
    </source>
</evidence>
<dbReference type="RefSeq" id="WP_315907557.1">
    <property type="nucleotide sequence ID" value="NZ_JAOPKC010000001.1"/>
</dbReference>
<accession>A0AAE3IBN8</accession>
<proteinExistence type="predicted"/>
<organism evidence="2 4">
    <name type="scientific">Halapricum hydrolyticum</name>
    <dbReference type="NCBI Taxonomy" id="2979991"/>
    <lineage>
        <taxon>Archaea</taxon>
        <taxon>Methanobacteriati</taxon>
        <taxon>Methanobacteriota</taxon>
        <taxon>Stenosarchaea group</taxon>
        <taxon>Halobacteria</taxon>
        <taxon>Halobacteriales</taxon>
        <taxon>Haloarculaceae</taxon>
        <taxon>Halapricum</taxon>
    </lineage>
</organism>
<keyword evidence="3" id="KW-1185">Reference proteome</keyword>
<reference evidence="2" key="1">
    <citation type="submission" date="2023-02" db="EMBL/GenBank/DDBJ databases">
        <title>Enrichment on poylsaccharides allowed isolation of novel metabolic and taxonomic groups of Haloarchaea.</title>
        <authorList>
            <person name="Sorokin D.Y."/>
            <person name="Elcheninov A.G."/>
            <person name="Khizhniak T.V."/>
            <person name="Kolganova T.V."/>
            <person name="Kublanov I.V."/>
        </authorList>
    </citation>
    <scope>NUCLEOTIDE SEQUENCE</scope>
    <source>
        <strain evidence="1 3">HArc-curdl5-1</strain>
        <strain evidence="2">HArc-curdl7</strain>
    </source>
</reference>
<evidence type="ECO:0000313" key="2">
    <source>
        <dbReference type="EMBL" id="MCU4725599.1"/>
    </source>
</evidence>
<dbReference type="EMBL" id="JAOPKD010000001">
    <property type="protein sequence ID" value="MCU4725599.1"/>
    <property type="molecule type" value="Genomic_DNA"/>
</dbReference>
<gene>
    <name evidence="2" type="ORF">OB914_01230</name>
    <name evidence="1" type="ORF">OB916_01790</name>
</gene>
<evidence type="ECO:0000313" key="1">
    <source>
        <dbReference type="EMBL" id="MCU4716796.1"/>
    </source>
</evidence>
<dbReference type="EMBL" id="JAOPKC010000001">
    <property type="protein sequence ID" value="MCU4716796.1"/>
    <property type="molecule type" value="Genomic_DNA"/>
</dbReference>
<sequence>MSKSRQPDGLAPGRCTCGRQAAGYDAVIGAPACPVCARSRGDLS</sequence>
<dbReference type="AlphaFoldDB" id="A0AAE3IBN8"/>
<comment type="caution">
    <text evidence="2">The sequence shown here is derived from an EMBL/GenBank/DDBJ whole genome shotgun (WGS) entry which is preliminary data.</text>
</comment>
<dbReference type="Proteomes" id="UP001208186">
    <property type="component" value="Unassembled WGS sequence"/>
</dbReference>
<dbReference type="Proteomes" id="UP001209746">
    <property type="component" value="Unassembled WGS sequence"/>
</dbReference>